<dbReference type="EMBL" id="MQMG01000001">
    <property type="protein sequence ID" value="OKO97174.1"/>
    <property type="molecule type" value="Genomic_DNA"/>
</dbReference>
<name>A0A1Q5TA99_9BACL</name>
<organism evidence="1 2">
    <name type="scientific">Geobacillus proteiniphilus</name>
    <dbReference type="NCBI Taxonomy" id="860353"/>
    <lineage>
        <taxon>Bacteria</taxon>
        <taxon>Bacillati</taxon>
        <taxon>Bacillota</taxon>
        <taxon>Bacilli</taxon>
        <taxon>Bacillales</taxon>
        <taxon>Anoxybacillaceae</taxon>
        <taxon>Geobacillus</taxon>
    </lineage>
</organism>
<accession>A0A1Q5TA99</accession>
<reference evidence="2" key="2">
    <citation type="submission" date="2017-01" db="EMBL/GenBank/DDBJ databases">
        <title>Genome sequencing and annotation of Geobacillus sp. 1017, a Hydrocarbon-Oxidizing Thermophilic Bacterium Isolated from a Heavy Oil Reservoir (China).</title>
        <authorList>
            <person name="Kadnikov V.V."/>
            <person name="Mardanov A.V."/>
            <person name="Poltaraus A.B."/>
            <person name="Sokolova D.S."/>
            <person name="Semenova E.M."/>
            <person name="Ravin N.V."/>
            <person name="Tourova T.P."/>
            <person name="Nazina T.N."/>
        </authorList>
    </citation>
    <scope>NUCLEOTIDE SEQUENCE [LARGE SCALE GENOMIC DNA]</scope>
    <source>
        <strain evidence="2">1017</strain>
    </source>
</reference>
<evidence type="ECO:0000313" key="1">
    <source>
        <dbReference type="EMBL" id="OKO97174.1"/>
    </source>
</evidence>
<protein>
    <submittedName>
        <fullName evidence="1">Uncharacterized protein</fullName>
    </submittedName>
</protein>
<evidence type="ECO:0000313" key="2">
    <source>
        <dbReference type="Proteomes" id="UP000186030"/>
    </source>
</evidence>
<dbReference type="AlphaFoldDB" id="A0A1Q5TA99"/>
<reference evidence="1 2" key="1">
    <citation type="submission" date="2016-11" db="EMBL/GenBank/DDBJ databases">
        <authorList>
            <person name="Kadnikov V."/>
            <person name="Nazina T."/>
        </authorList>
    </citation>
    <scope>NUCLEOTIDE SEQUENCE [LARGE SCALE GENOMIC DNA]</scope>
    <source>
        <strain evidence="1 2">1017</strain>
    </source>
</reference>
<gene>
    <name evidence="1" type="ORF">BRO54_0187</name>
</gene>
<comment type="caution">
    <text evidence="1">The sequence shown here is derived from an EMBL/GenBank/DDBJ whole genome shotgun (WGS) entry which is preliminary data.</text>
</comment>
<proteinExistence type="predicted"/>
<sequence length="45" mass="5200">MRLHYDRIKVLPIQKIFFFLGRLIEGGRALTAKDEKQKIADVLSA</sequence>
<dbReference type="Proteomes" id="UP000186030">
    <property type="component" value="Unassembled WGS sequence"/>
</dbReference>